<name>A0A4U0MKU8_9ACTN</name>
<feature type="region of interest" description="Disordered" evidence="1">
    <location>
        <begin position="97"/>
        <end position="117"/>
    </location>
</feature>
<dbReference type="RefSeq" id="WP_136744956.1">
    <property type="nucleotide sequence ID" value="NZ_SUMB01000022.1"/>
</dbReference>
<dbReference type="OrthoDB" id="4186036at2"/>
<organism evidence="2 3">
    <name type="scientific">Streptomyces piniterrae</name>
    <dbReference type="NCBI Taxonomy" id="2571125"/>
    <lineage>
        <taxon>Bacteria</taxon>
        <taxon>Bacillati</taxon>
        <taxon>Actinomycetota</taxon>
        <taxon>Actinomycetes</taxon>
        <taxon>Kitasatosporales</taxon>
        <taxon>Streptomycetaceae</taxon>
        <taxon>Streptomyces</taxon>
    </lineage>
</organism>
<dbReference type="EMBL" id="SUMB01000022">
    <property type="protein sequence ID" value="TJZ41221.1"/>
    <property type="molecule type" value="Genomic_DNA"/>
</dbReference>
<evidence type="ECO:0000313" key="2">
    <source>
        <dbReference type="EMBL" id="TJZ41221.1"/>
    </source>
</evidence>
<reference evidence="2 3" key="1">
    <citation type="submission" date="2019-04" db="EMBL/GenBank/DDBJ databases">
        <title>Streptomyces piniterrae sp. nov., a heliquinomycin-producing actinomycete isolated from rhizosphere soil of Pinus yunnanensis.</title>
        <authorList>
            <person name="Zhuang X."/>
            <person name="Zhao J."/>
        </authorList>
    </citation>
    <scope>NUCLEOTIDE SEQUENCE [LARGE SCALE GENOMIC DNA]</scope>
    <source>
        <strain evidence="3">jys28</strain>
    </source>
</reference>
<protein>
    <submittedName>
        <fullName evidence="2">Uncharacterized protein</fullName>
    </submittedName>
</protein>
<gene>
    <name evidence="2" type="ORF">FCH28_37695</name>
</gene>
<dbReference type="Proteomes" id="UP000308697">
    <property type="component" value="Unassembled WGS sequence"/>
</dbReference>
<proteinExistence type="predicted"/>
<evidence type="ECO:0000256" key="1">
    <source>
        <dbReference type="SAM" id="MobiDB-lite"/>
    </source>
</evidence>
<keyword evidence="3" id="KW-1185">Reference proteome</keyword>
<dbReference type="AlphaFoldDB" id="A0A4U0MKU8"/>
<accession>A0A4U0MKU8</accession>
<evidence type="ECO:0000313" key="3">
    <source>
        <dbReference type="Proteomes" id="UP000308697"/>
    </source>
</evidence>
<sequence>MSLTPFVVALEPDHLDALNQVVKVGRTAELEWLDKARDNEGIQFLRGKALSEARGRVRAEFALLRKKGTLAGTRDLVVAREVRAELKRRKMAGPYEPVPAGDVSAPGRRVGAGPRHYHRFGDEKTTLTARMPVRLPAMLGEQLVRSCYWMSEPAVKALWEWQTRWGDGPEVIMREAQRRGAVTVLDVFCAAFASRPDADSILERAKLQAQVITTGDIFRAAVERAIR</sequence>
<comment type="caution">
    <text evidence="2">The sequence shown here is derived from an EMBL/GenBank/DDBJ whole genome shotgun (WGS) entry which is preliminary data.</text>
</comment>